<proteinExistence type="predicted"/>
<dbReference type="EMBL" id="JBHTCE010000001">
    <property type="protein sequence ID" value="MFC7389880.1"/>
    <property type="molecule type" value="Genomic_DNA"/>
</dbReference>
<name>A0ABW2PQE3_9BACL</name>
<protein>
    <submittedName>
        <fullName evidence="1">Uncharacterized protein</fullName>
    </submittedName>
</protein>
<evidence type="ECO:0000313" key="2">
    <source>
        <dbReference type="Proteomes" id="UP001596439"/>
    </source>
</evidence>
<sequence>MRYFQVTSYVTVKNEELVLNEYVKVPNQKVDQFLKETLELDLYDDQVSLRECVVGKGKWECPVGDFVITEHTDEKKFNRLQNSRSSKTNK</sequence>
<comment type="caution">
    <text evidence="1">The sequence shown here is derived from an EMBL/GenBank/DDBJ whole genome shotgun (WGS) entry which is preliminary data.</text>
</comment>
<reference evidence="2" key="1">
    <citation type="journal article" date="2019" name="Int. J. Syst. Evol. Microbiol.">
        <title>The Global Catalogue of Microorganisms (GCM) 10K type strain sequencing project: providing services to taxonomists for standard genome sequencing and annotation.</title>
        <authorList>
            <consortium name="The Broad Institute Genomics Platform"/>
            <consortium name="The Broad Institute Genome Sequencing Center for Infectious Disease"/>
            <person name="Wu L."/>
            <person name="Ma J."/>
        </authorList>
    </citation>
    <scope>NUCLEOTIDE SEQUENCE [LARGE SCALE GENOMIC DNA]</scope>
    <source>
        <strain evidence="2">CCUG 55590</strain>
    </source>
</reference>
<dbReference type="RefSeq" id="WP_214788274.1">
    <property type="nucleotide sequence ID" value="NZ_JANIEL010000074.1"/>
</dbReference>
<keyword evidence="2" id="KW-1185">Reference proteome</keyword>
<accession>A0ABW2PQE3</accession>
<organism evidence="1 2">
    <name type="scientific">Exiguobacterium aestuarii</name>
    <dbReference type="NCBI Taxonomy" id="273527"/>
    <lineage>
        <taxon>Bacteria</taxon>
        <taxon>Bacillati</taxon>
        <taxon>Bacillota</taxon>
        <taxon>Bacilli</taxon>
        <taxon>Bacillales</taxon>
        <taxon>Bacillales Family XII. Incertae Sedis</taxon>
        <taxon>Exiguobacterium</taxon>
    </lineage>
</organism>
<evidence type="ECO:0000313" key="1">
    <source>
        <dbReference type="EMBL" id="MFC7389880.1"/>
    </source>
</evidence>
<gene>
    <name evidence="1" type="ORF">ACFQO8_06955</name>
</gene>
<dbReference type="Proteomes" id="UP001596439">
    <property type="component" value="Unassembled WGS sequence"/>
</dbReference>